<feature type="transmembrane region" description="Helical" evidence="6">
    <location>
        <begin position="236"/>
        <end position="259"/>
    </location>
</feature>
<dbReference type="SMART" id="SM00752">
    <property type="entry name" value="HTTM"/>
    <property type="match status" value="1"/>
</dbReference>
<accession>A0ABS1SDR8</accession>
<feature type="region of interest" description="Disordered" evidence="5">
    <location>
        <begin position="1"/>
        <end position="32"/>
    </location>
</feature>
<evidence type="ECO:0000256" key="1">
    <source>
        <dbReference type="ARBA" id="ARBA00004127"/>
    </source>
</evidence>
<feature type="transmembrane region" description="Helical" evidence="6">
    <location>
        <begin position="85"/>
        <end position="103"/>
    </location>
</feature>
<keyword evidence="3 6" id="KW-1133">Transmembrane helix</keyword>
<feature type="domain" description="HTTM-like" evidence="7">
    <location>
        <begin position="77"/>
        <end position="364"/>
    </location>
</feature>
<comment type="subcellular location">
    <subcellularLocation>
        <location evidence="1">Endomembrane system</location>
        <topology evidence="1">Multi-pass membrane protein</topology>
    </subcellularLocation>
</comment>
<feature type="transmembrane region" description="Helical" evidence="6">
    <location>
        <begin position="48"/>
        <end position="73"/>
    </location>
</feature>
<feature type="transmembrane region" description="Helical" evidence="6">
    <location>
        <begin position="197"/>
        <end position="215"/>
    </location>
</feature>
<dbReference type="Pfam" id="PF05090">
    <property type="entry name" value="HTTM"/>
    <property type="match status" value="1"/>
</dbReference>
<dbReference type="RefSeq" id="WP_202343798.1">
    <property type="nucleotide sequence ID" value="NZ_BAAAPI010000008.1"/>
</dbReference>
<dbReference type="InterPro" id="IPR053934">
    <property type="entry name" value="HTTM_dom"/>
</dbReference>
<sequence length="414" mass="45605">MRAQDLETEKADPTTSRAGDAPTLLTPDAQPHPVSSIETRAVALPRALVFLGSVVNAVVLRAVLCAVHVWRLATDWLFSSKKAEFGIAVTRILMGLTALGLLLTNWSTRLYSFGAGSAWNGEMAEPVSAFPKIWLFSLFHRAMPNNAAYTALYIALIVLALLVIVGWRFRLVGPIFWVMWVSFIEATDMLGDQGDNMYRIAFLLLLFTDPAKRWSLDARRRTRKQWFSEGGSANQIGTLLHNLALVALTAQVIFVYGAGAMFKSGGAPWREGWAVYDPLATARFGTWPVLTDIFTAWGPMVAVASLGSVFLQAAFGFMLLHRATRIVALVGILGFHIGIGVLMGLPWFSLTMIAVDSIFIRDRSWQRVSAGLHRRWRQAGASPHRELAAVPERARESAPAGELKGVREPTREMA</sequence>
<dbReference type="Proteomes" id="UP001645859">
    <property type="component" value="Unassembled WGS sequence"/>
</dbReference>
<evidence type="ECO:0000256" key="3">
    <source>
        <dbReference type="ARBA" id="ARBA00022989"/>
    </source>
</evidence>
<evidence type="ECO:0000256" key="2">
    <source>
        <dbReference type="ARBA" id="ARBA00022692"/>
    </source>
</evidence>
<feature type="transmembrane region" description="Helical" evidence="6">
    <location>
        <begin position="326"/>
        <end position="348"/>
    </location>
</feature>
<name>A0ABS1SDR8_9MICO</name>
<comment type="caution">
    <text evidence="8">The sequence shown here is derived from an EMBL/GenBank/DDBJ whole genome shotgun (WGS) entry which is preliminary data.</text>
</comment>
<feature type="compositionally biased region" description="Basic and acidic residues" evidence="5">
    <location>
        <begin position="404"/>
        <end position="414"/>
    </location>
</feature>
<dbReference type="EMBL" id="QYAC01000002">
    <property type="protein sequence ID" value="MBL3678531.1"/>
    <property type="molecule type" value="Genomic_DNA"/>
</dbReference>
<feature type="transmembrane region" description="Helical" evidence="6">
    <location>
        <begin position="147"/>
        <end position="167"/>
    </location>
</feature>
<gene>
    <name evidence="8" type="ORF">D3230_04370</name>
</gene>
<keyword evidence="4 6" id="KW-0472">Membrane</keyword>
<dbReference type="InterPro" id="IPR011020">
    <property type="entry name" value="HTTM-like"/>
</dbReference>
<protein>
    <submittedName>
        <fullName evidence="8">HTTM domain-containing protein</fullName>
    </submittedName>
</protein>
<keyword evidence="9" id="KW-1185">Reference proteome</keyword>
<evidence type="ECO:0000256" key="4">
    <source>
        <dbReference type="ARBA" id="ARBA00023136"/>
    </source>
</evidence>
<dbReference type="PANTHER" id="PTHR39535">
    <property type="entry name" value="SPORULATION-DELAYING PROTEIN SDPB"/>
    <property type="match status" value="1"/>
</dbReference>
<keyword evidence="2 6" id="KW-0812">Transmembrane</keyword>
<organism evidence="8 9">
    <name type="scientific">Leucobacter chromiireducens subsp. solipictus</name>
    <dbReference type="NCBI Taxonomy" id="398235"/>
    <lineage>
        <taxon>Bacteria</taxon>
        <taxon>Bacillati</taxon>
        <taxon>Actinomycetota</taxon>
        <taxon>Actinomycetes</taxon>
        <taxon>Micrococcales</taxon>
        <taxon>Microbacteriaceae</taxon>
        <taxon>Leucobacter</taxon>
    </lineage>
</organism>
<feature type="compositionally biased region" description="Basic and acidic residues" evidence="5">
    <location>
        <begin position="383"/>
        <end position="396"/>
    </location>
</feature>
<dbReference type="PANTHER" id="PTHR39535:SF2">
    <property type="entry name" value="HTTM DOMAIN-CONTAINING PROTEIN"/>
    <property type="match status" value="1"/>
</dbReference>
<dbReference type="InterPro" id="IPR052964">
    <property type="entry name" value="Sporulation_signal_mat"/>
</dbReference>
<feature type="compositionally biased region" description="Basic and acidic residues" evidence="5">
    <location>
        <begin position="1"/>
        <end position="12"/>
    </location>
</feature>
<evidence type="ECO:0000256" key="6">
    <source>
        <dbReference type="SAM" id="Phobius"/>
    </source>
</evidence>
<evidence type="ECO:0000259" key="7">
    <source>
        <dbReference type="SMART" id="SM00752"/>
    </source>
</evidence>
<evidence type="ECO:0000256" key="5">
    <source>
        <dbReference type="SAM" id="MobiDB-lite"/>
    </source>
</evidence>
<reference evidence="8 9" key="1">
    <citation type="submission" date="2018-09" db="EMBL/GenBank/DDBJ databases">
        <title>Comparative genomics of Leucobacter spp.</title>
        <authorList>
            <person name="Reis A.C."/>
            <person name="Kolvenbach B.A."/>
            <person name="Corvini P.F.X."/>
            <person name="Nunes O.C."/>
        </authorList>
    </citation>
    <scope>NUCLEOTIDE SEQUENCE [LARGE SCALE GENOMIC DNA]</scope>
    <source>
        <strain evidence="8 9">TAN 31504</strain>
    </source>
</reference>
<feature type="transmembrane region" description="Helical" evidence="6">
    <location>
        <begin position="296"/>
        <end position="319"/>
    </location>
</feature>
<proteinExistence type="predicted"/>
<feature type="region of interest" description="Disordered" evidence="5">
    <location>
        <begin position="383"/>
        <end position="414"/>
    </location>
</feature>
<evidence type="ECO:0000313" key="9">
    <source>
        <dbReference type="Proteomes" id="UP001645859"/>
    </source>
</evidence>
<evidence type="ECO:0000313" key="8">
    <source>
        <dbReference type="EMBL" id="MBL3678531.1"/>
    </source>
</evidence>